<dbReference type="Gene3D" id="3.40.630.10">
    <property type="entry name" value="Zn peptidases"/>
    <property type="match status" value="1"/>
</dbReference>
<dbReference type="PANTHER" id="PTHR10404:SF46">
    <property type="entry name" value="VACUOLAR PROTEIN SORTING-ASSOCIATED PROTEIN 70"/>
    <property type="match status" value="1"/>
</dbReference>
<dbReference type="InterPro" id="IPR046450">
    <property type="entry name" value="PA_dom_sf"/>
</dbReference>
<reference evidence="4" key="1">
    <citation type="journal article" date="2021" name="PeerJ">
        <title>Extensive microbial diversity within the chicken gut microbiome revealed by metagenomics and culture.</title>
        <authorList>
            <person name="Gilroy R."/>
            <person name="Ravi A."/>
            <person name="Getino M."/>
            <person name="Pursley I."/>
            <person name="Horton D.L."/>
            <person name="Alikhan N.F."/>
            <person name="Baker D."/>
            <person name="Gharbi K."/>
            <person name="Hall N."/>
            <person name="Watson M."/>
            <person name="Adriaenssens E.M."/>
            <person name="Foster-Nyarko E."/>
            <person name="Jarju S."/>
            <person name="Secka A."/>
            <person name="Antonio M."/>
            <person name="Oren A."/>
            <person name="Chaudhuri R.R."/>
            <person name="La Ragione R."/>
            <person name="Hildebrand F."/>
            <person name="Pallen M.J."/>
        </authorList>
    </citation>
    <scope>NUCLEOTIDE SEQUENCE</scope>
    <source>
        <strain evidence="4">811</strain>
    </source>
</reference>
<proteinExistence type="predicted"/>
<evidence type="ECO:0000256" key="1">
    <source>
        <dbReference type="SAM" id="Coils"/>
    </source>
</evidence>
<dbReference type="PANTHER" id="PTHR10404">
    <property type="entry name" value="N-ACETYLATED-ALPHA-LINKED ACIDIC DIPEPTIDASE"/>
    <property type="match status" value="1"/>
</dbReference>
<dbReference type="AlphaFoldDB" id="A0A9D2AFG0"/>
<dbReference type="InterPro" id="IPR007484">
    <property type="entry name" value="Peptidase_M28"/>
</dbReference>
<dbReference type="InterPro" id="IPR003137">
    <property type="entry name" value="PA_domain"/>
</dbReference>
<comment type="caution">
    <text evidence="4">The sequence shown here is derived from an EMBL/GenBank/DDBJ whole genome shotgun (WGS) entry which is preliminary data.</text>
</comment>
<dbReference type="Gene3D" id="3.50.30.30">
    <property type="match status" value="1"/>
</dbReference>
<accession>A0A9D2AFG0</accession>
<dbReference type="InterPro" id="IPR039373">
    <property type="entry name" value="Peptidase_M28B"/>
</dbReference>
<gene>
    <name evidence="4" type="ORF">H9741_00160</name>
</gene>
<evidence type="ECO:0000259" key="2">
    <source>
        <dbReference type="Pfam" id="PF02225"/>
    </source>
</evidence>
<evidence type="ECO:0000313" key="5">
    <source>
        <dbReference type="Proteomes" id="UP000824204"/>
    </source>
</evidence>
<name>A0A9D2AFG0_9FIRM</name>
<dbReference type="Proteomes" id="UP000824204">
    <property type="component" value="Unassembled WGS sequence"/>
</dbReference>
<dbReference type="SUPFAM" id="SSF52025">
    <property type="entry name" value="PA domain"/>
    <property type="match status" value="1"/>
</dbReference>
<keyword evidence="1" id="KW-0175">Coiled coil</keyword>
<evidence type="ECO:0000313" key="4">
    <source>
        <dbReference type="EMBL" id="HIX06867.1"/>
    </source>
</evidence>
<evidence type="ECO:0000259" key="3">
    <source>
        <dbReference type="Pfam" id="PF04389"/>
    </source>
</evidence>
<protein>
    <submittedName>
        <fullName evidence="4">M20/M25/M40 family metallo-hydrolase</fullName>
    </submittedName>
</protein>
<dbReference type="EMBL" id="DXFX01000002">
    <property type="protein sequence ID" value="HIX06867.1"/>
    <property type="molecule type" value="Genomic_DNA"/>
</dbReference>
<dbReference type="Pfam" id="PF02225">
    <property type="entry name" value="PA"/>
    <property type="match status" value="1"/>
</dbReference>
<organism evidence="4 5">
    <name type="scientific">Candidatus Borkfalkia faecipullorum</name>
    <dbReference type="NCBI Taxonomy" id="2838510"/>
    <lineage>
        <taxon>Bacteria</taxon>
        <taxon>Bacillati</taxon>
        <taxon>Bacillota</taxon>
        <taxon>Clostridia</taxon>
        <taxon>Christensenellales</taxon>
        <taxon>Christensenellaceae</taxon>
        <taxon>Candidatus Borkfalkia</taxon>
    </lineage>
</organism>
<dbReference type="SUPFAM" id="SSF53187">
    <property type="entry name" value="Zn-dependent exopeptidases"/>
    <property type="match status" value="1"/>
</dbReference>
<feature type="coiled-coil region" evidence="1">
    <location>
        <begin position="603"/>
        <end position="630"/>
    </location>
</feature>
<feature type="non-terminal residue" evidence="4">
    <location>
        <position position="1"/>
    </location>
</feature>
<sequence length="636" mass="71489">EQFRSEPVLGYRTAGSRAEADAGDFLYRKMCEIGLKTEKHPVVLDGWEFFGATLRYQTEEGERCIRLGGYQTEMRVSNLQTELVDAGKGTEKDFLKTDVRGKIALIRINQRDEWWINYPACQAHLAGAVAVIAVQDKGYGEVDPAALNAQDICGLPDAPAFSMSKADMADVLAAMKKGRLAVTLDADSRVREKITTYNIVGTIPGQTSQMIAVSAHYDSYFHGFEDDNCGVSMMLSLAQALIRSGYKPQKTLVFIAFAAEEWGKINSRYDWSAGAYAEMTQGQNSWRGRMIADINLELPAIAHGKKHYIRSVYEYKHFLRDFLKNPKGFDEYYPEGADVVCPVQTWSDDFSMSVNGIPSLVNEFSSGSFMETHYHSQFDDDTSYDEHIYYFHHRLYLRLLLAFDRCALPPMDFSTRVRRMMRSLKGEIAETPEAAEFFKAAETAEETAEELYDMICAVNGSKQPEERESVAGAVILDAFKYCEDSFVALDWYEKSVFPHENAQKNIEYMQRAVAALEEGDADGAKCAMVEVDDNSYAEAFARGVTSYFTARALTDTGSWGSGRLTGHIDLFGVMRAVMEKSRDEQADFTFEKEELTVKVAVEKKNLRSLIEAETARLKKLTQKLQGAMIAVEALDR</sequence>
<feature type="domain" description="PA" evidence="2">
    <location>
        <begin position="81"/>
        <end position="169"/>
    </location>
</feature>
<dbReference type="Pfam" id="PF04389">
    <property type="entry name" value="Peptidase_M28"/>
    <property type="match status" value="1"/>
</dbReference>
<feature type="domain" description="Peptidase M28" evidence="3">
    <location>
        <begin position="198"/>
        <end position="380"/>
    </location>
</feature>
<reference evidence="4" key="2">
    <citation type="submission" date="2021-04" db="EMBL/GenBank/DDBJ databases">
        <authorList>
            <person name="Gilroy R."/>
        </authorList>
    </citation>
    <scope>NUCLEOTIDE SEQUENCE</scope>
    <source>
        <strain evidence="4">811</strain>
    </source>
</reference>